<comment type="caution">
    <text evidence="1">The sequence shown here is derived from an EMBL/GenBank/DDBJ whole genome shotgun (WGS) entry which is preliminary data.</text>
</comment>
<sequence>SCFEPNVDDLRLPPRDSTMVLEPVVRPTPCIKSLLVKGGQMTSPVEHSDNSTSVSG</sequence>
<dbReference type="Proteomes" id="UP000236291">
    <property type="component" value="Unassembled WGS sequence"/>
</dbReference>
<name>A0A2K3JTX7_TRIPR</name>
<proteinExistence type="predicted"/>
<accession>A0A2K3JTX7</accession>
<reference evidence="1 2" key="1">
    <citation type="journal article" date="2014" name="Am. J. Bot.">
        <title>Genome assembly and annotation for red clover (Trifolium pratense; Fabaceae).</title>
        <authorList>
            <person name="Istvanek J."/>
            <person name="Jaros M."/>
            <person name="Krenek A."/>
            <person name="Repkova J."/>
        </authorList>
    </citation>
    <scope>NUCLEOTIDE SEQUENCE [LARGE SCALE GENOMIC DNA]</scope>
    <source>
        <strain evidence="2">cv. Tatra</strain>
        <tissue evidence="1">Young leaves</tissue>
    </source>
</reference>
<dbReference type="AlphaFoldDB" id="A0A2K3JTX7"/>
<evidence type="ECO:0000313" key="2">
    <source>
        <dbReference type="Proteomes" id="UP000236291"/>
    </source>
</evidence>
<dbReference type="EMBL" id="ASHM01076556">
    <property type="protein sequence ID" value="PNX57448.1"/>
    <property type="molecule type" value="Genomic_DNA"/>
</dbReference>
<evidence type="ECO:0000313" key="1">
    <source>
        <dbReference type="EMBL" id="PNX57448.1"/>
    </source>
</evidence>
<gene>
    <name evidence="1" type="ORF">L195_g050406</name>
</gene>
<feature type="non-terminal residue" evidence="1">
    <location>
        <position position="1"/>
    </location>
</feature>
<organism evidence="1 2">
    <name type="scientific">Trifolium pratense</name>
    <name type="common">Red clover</name>
    <dbReference type="NCBI Taxonomy" id="57577"/>
    <lineage>
        <taxon>Eukaryota</taxon>
        <taxon>Viridiplantae</taxon>
        <taxon>Streptophyta</taxon>
        <taxon>Embryophyta</taxon>
        <taxon>Tracheophyta</taxon>
        <taxon>Spermatophyta</taxon>
        <taxon>Magnoliopsida</taxon>
        <taxon>eudicotyledons</taxon>
        <taxon>Gunneridae</taxon>
        <taxon>Pentapetalae</taxon>
        <taxon>rosids</taxon>
        <taxon>fabids</taxon>
        <taxon>Fabales</taxon>
        <taxon>Fabaceae</taxon>
        <taxon>Papilionoideae</taxon>
        <taxon>50 kb inversion clade</taxon>
        <taxon>NPAAA clade</taxon>
        <taxon>Hologalegina</taxon>
        <taxon>IRL clade</taxon>
        <taxon>Trifolieae</taxon>
        <taxon>Trifolium</taxon>
    </lineage>
</organism>
<protein>
    <submittedName>
        <fullName evidence="1">Uncharacterized protein</fullName>
    </submittedName>
</protein>
<reference evidence="1 2" key="2">
    <citation type="journal article" date="2017" name="Front. Plant Sci.">
        <title>Gene Classification and Mining of Molecular Markers Useful in Red Clover (Trifolium pratense) Breeding.</title>
        <authorList>
            <person name="Istvanek J."/>
            <person name="Dluhosova J."/>
            <person name="Dluhos P."/>
            <person name="Patkova L."/>
            <person name="Nedelnik J."/>
            <person name="Repkova J."/>
        </authorList>
    </citation>
    <scope>NUCLEOTIDE SEQUENCE [LARGE SCALE GENOMIC DNA]</scope>
    <source>
        <strain evidence="2">cv. Tatra</strain>
        <tissue evidence="1">Young leaves</tissue>
    </source>
</reference>